<evidence type="ECO:0000313" key="7">
    <source>
        <dbReference type="EMBL" id="KKK64729.1"/>
    </source>
</evidence>
<evidence type="ECO:0000259" key="6">
    <source>
        <dbReference type="SMART" id="SM01049"/>
    </source>
</evidence>
<dbReference type="Pfam" id="PF08269">
    <property type="entry name" value="dCache_2"/>
    <property type="match status" value="1"/>
</dbReference>
<dbReference type="GO" id="GO:0005886">
    <property type="term" value="C:plasma membrane"/>
    <property type="evidence" value="ECO:0007669"/>
    <property type="project" value="UniProtKB-SubCell"/>
</dbReference>
<keyword evidence="5" id="KW-0472">Membrane</keyword>
<dbReference type="Gene3D" id="3.30.450.20">
    <property type="entry name" value="PAS domain"/>
    <property type="match status" value="2"/>
</dbReference>
<feature type="non-terminal residue" evidence="7">
    <location>
        <position position="296"/>
    </location>
</feature>
<dbReference type="SMART" id="SM01049">
    <property type="entry name" value="Cache_2"/>
    <property type="match status" value="2"/>
</dbReference>
<dbReference type="EMBL" id="LAZR01060892">
    <property type="protein sequence ID" value="KKK64729.1"/>
    <property type="molecule type" value="Genomic_DNA"/>
</dbReference>
<evidence type="ECO:0000256" key="5">
    <source>
        <dbReference type="ARBA" id="ARBA00023136"/>
    </source>
</evidence>
<gene>
    <name evidence="7" type="ORF">LCGC14_2981270</name>
</gene>
<keyword evidence="3" id="KW-0812">Transmembrane</keyword>
<keyword evidence="4" id="KW-1133">Transmembrane helix</keyword>
<dbReference type="InterPro" id="IPR033480">
    <property type="entry name" value="sCache_2"/>
</dbReference>
<evidence type="ECO:0000256" key="3">
    <source>
        <dbReference type="ARBA" id="ARBA00022692"/>
    </source>
</evidence>
<feature type="domain" description="Single Cache" evidence="6">
    <location>
        <begin position="62"/>
        <end position="166"/>
    </location>
</feature>
<comment type="subcellular location">
    <subcellularLocation>
        <location evidence="1">Cell membrane</location>
        <topology evidence="1">Multi-pass membrane protein</topology>
    </subcellularLocation>
</comment>
<feature type="domain" description="Single Cache" evidence="6">
    <location>
        <begin position="213"/>
        <end position="288"/>
    </location>
</feature>
<proteinExistence type="predicted"/>
<evidence type="ECO:0000256" key="4">
    <source>
        <dbReference type="ARBA" id="ARBA00022989"/>
    </source>
</evidence>
<evidence type="ECO:0000256" key="1">
    <source>
        <dbReference type="ARBA" id="ARBA00004651"/>
    </source>
</evidence>
<dbReference type="InterPro" id="IPR004010">
    <property type="entry name" value="Double_Cache_2"/>
</dbReference>
<keyword evidence="2" id="KW-1003">Cell membrane</keyword>
<organism evidence="7">
    <name type="scientific">marine sediment metagenome</name>
    <dbReference type="NCBI Taxonomy" id="412755"/>
    <lineage>
        <taxon>unclassified sequences</taxon>
        <taxon>metagenomes</taxon>
        <taxon>ecological metagenomes</taxon>
    </lineage>
</organism>
<protein>
    <recommendedName>
        <fullName evidence="6">Single Cache domain-containing protein</fullName>
    </recommendedName>
</protein>
<comment type="caution">
    <text evidence="7">The sequence shown here is derived from an EMBL/GenBank/DDBJ whole genome shotgun (WGS) entry which is preliminary data.</text>
</comment>
<evidence type="ECO:0000256" key="2">
    <source>
        <dbReference type="ARBA" id="ARBA00022475"/>
    </source>
</evidence>
<reference evidence="7" key="1">
    <citation type="journal article" date="2015" name="Nature">
        <title>Complex archaea that bridge the gap between prokaryotes and eukaryotes.</title>
        <authorList>
            <person name="Spang A."/>
            <person name="Saw J.H."/>
            <person name="Jorgensen S.L."/>
            <person name="Zaremba-Niedzwiedzka K."/>
            <person name="Martijn J."/>
            <person name="Lind A.E."/>
            <person name="van Eijk R."/>
            <person name="Schleper C."/>
            <person name="Guy L."/>
            <person name="Ettema T.J."/>
        </authorList>
    </citation>
    <scope>NUCLEOTIDE SEQUENCE</scope>
</reference>
<sequence>MGVTVVVCVVTLLGYQTWHELTTNRTELNRFEAEEVAKVRQNLKNFVNIAYETIESSHRNSQNQLYLEAQYGYRLKNIIDVAESMIVVQIEGVKQGDLSLTEAQEQVKRAIASMRYDAGVGYIWINDTGRPYPRMVMHPTVPALDGQILDDPKYDTVGEDKKNLFQAFVEVSEASGEGFVRYLWPKPTAEGLSEDQPKLSYVRLIEEWDWIIGTGIYIDDAILAAKEDSKKIIKQMRYDGGVGYFWINDTGKPYPSMVMHPTVPALDGQILDDPKYDTVGEDKKNLFQAFVEVSEA</sequence>
<accession>A0A0F8ZE11</accession>
<dbReference type="AlphaFoldDB" id="A0A0F8ZE11"/>
<name>A0A0F8ZE11_9ZZZZ</name>